<evidence type="ECO:0000313" key="1">
    <source>
        <dbReference type="EMBL" id="KAA1074618.1"/>
    </source>
</evidence>
<name>A0A5B0MES4_PUCGR</name>
<dbReference type="Proteomes" id="UP000324748">
    <property type="component" value="Unassembled WGS sequence"/>
</dbReference>
<organism evidence="1 2">
    <name type="scientific">Puccinia graminis f. sp. tritici</name>
    <dbReference type="NCBI Taxonomy" id="56615"/>
    <lineage>
        <taxon>Eukaryota</taxon>
        <taxon>Fungi</taxon>
        <taxon>Dikarya</taxon>
        <taxon>Basidiomycota</taxon>
        <taxon>Pucciniomycotina</taxon>
        <taxon>Pucciniomycetes</taxon>
        <taxon>Pucciniales</taxon>
        <taxon>Pucciniaceae</taxon>
        <taxon>Puccinia</taxon>
    </lineage>
</organism>
<dbReference type="EMBL" id="VSWC01000157">
    <property type="protein sequence ID" value="KAA1074618.1"/>
    <property type="molecule type" value="Genomic_DNA"/>
</dbReference>
<accession>A0A5B0MES4</accession>
<proteinExistence type="predicted"/>
<protein>
    <submittedName>
        <fullName evidence="1">Uncharacterized protein</fullName>
    </submittedName>
</protein>
<keyword evidence="2" id="KW-1185">Reference proteome</keyword>
<comment type="caution">
    <text evidence="1">The sequence shown here is derived from an EMBL/GenBank/DDBJ whole genome shotgun (WGS) entry which is preliminary data.</text>
</comment>
<evidence type="ECO:0000313" key="2">
    <source>
        <dbReference type="Proteomes" id="UP000324748"/>
    </source>
</evidence>
<dbReference type="AlphaFoldDB" id="A0A5B0MES4"/>
<gene>
    <name evidence="1" type="ORF">PGT21_013764</name>
</gene>
<sequence>MNLLQPCDYTGNILSWSFAKLMACYQVSSASDGLLNFPLDSYTVLIPNIQSQQSETVPFNIYGLQLGSQETQQRFMLICEGSMPTKK</sequence>
<reference evidence="1 2" key="1">
    <citation type="submission" date="2019-05" db="EMBL/GenBank/DDBJ databases">
        <title>Emergence of the Ug99 lineage of the wheat stem rust pathogen through somatic hybridization.</title>
        <authorList>
            <person name="Li F."/>
            <person name="Upadhyaya N.M."/>
            <person name="Sperschneider J."/>
            <person name="Matny O."/>
            <person name="Nguyen-Phuc H."/>
            <person name="Mago R."/>
            <person name="Raley C."/>
            <person name="Miller M.E."/>
            <person name="Silverstein K.A.T."/>
            <person name="Henningsen E."/>
            <person name="Hirsch C.D."/>
            <person name="Visser B."/>
            <person name="Pretorius Z.A."/>
            <person name="Steffenson B.J."/>
            <person name="Schwessinger B."/>
            <person name="Dodds P.N."/>
            <person name="Figueroa M."/>
        </authorList>
    </citation>
    <scope>NUCLEOTIDE SEQUENCE [LARGE SCALE GENOMIC DNA]</scope>
    <source>
        <strain evidence="1">21-0</strain>
    </source>
</reference>